<keyword evidence="3 8" id="KW-0436">Ligase</keyword>
<dbReference type="PATRIC" id="fig|286156.4.peg.4379"/>
<comment type="catalytic activity">
    <reaction evidence="7 8">
        <text>cytidine(34) in tRNA(Ile2) + L-lysine + ATP = lysidine(34) in tRNA(Ile2) + AMP + diphosphate + H(+)</text>
        <dbReference type="Rhea" id="RHEA:43744"/>
        <dbReference type="Rhea" id="RHEA-COMP:10625"/>
        <dbReference type="Rhea" id="RHEA-COMP:10670"/>
        <dbReference type="ChEBI" id="CHEBI:15378"/>
        <dbReference type="ChEBI" id="CHEBI:30616"/>
        <dbReference type="ChEBI" id="CHEBI:32551"/>
        <dbReference type="ChEBI" id="CHEBI:33019"/>
        <dbReference type="ChEBI" id="CHEBI:82748"/>
        <dbReference type="ChEBI" id="CHEBI:83665"/>
        <dbReference type="ChEBI" id="CHEBI:456215"/>
        <dbReference type="EC" id="6.3.4.19"/>
    </reaction>
</comment>
<dbReference type="InterPro" id="IPR012795">
    <property type="entry name" value="tRNA_Ile_lys_synt_N"/>
</dbReference>
<dbReference type="HAMAP" id="MF_01161">
    <property type="entry name" value="tRNA_Ile_lys_synt"/>
    <property type="match status" value="1"/>
</dbReference>
<dbReference type="Proteomes" id="UP000093476">
    <property type="component" value="Unassembled WGS sequence"/>
</dbReference>
<comment type="subcellular location">
    <subcellularLocation>
        <location evidence="1 8">Cytoplasm</location>
    </subcellularLocation>
</comment>
<dbReference type="GO" id="GO:0032267">
    <property type="term" value="F:tRNA(Ile)-lysidine synthase activity"/>
    <property type="evidence" value="ECO:0007669"/>
    <property type="project" value="UniProtKB-EC"/>
</dbReference>
<dbReference type="GO" id="GO:0005524">
    <property type="term" value="F:ATP binding"/>
    <property type="evidence" value="ECO:0007669"/>
    <property type="project" value="UniProtKB-UniRule"/>
</dbReference>
<dbReference type="PANTHER" id="PTHR43033:SF1">
    <property type="entry name" value="TRNA(ILE)-LYSIDINE SYNTHASE-RELATED"/>
    <property type="match status" value="1"/>
</dbReference>
<dbReference type="RefSeq" id="WP_065824407.1">
    <property type="nucleotide sequence ID" value="NZ_CAWMQZ010000187.1"/>
</dbReference>
<dbReference type="EMBL" id="LOMY01000187">
    <property type="protein sequence ID" value="OCQ50704.1"/>
    <property type="molecule type" value="Genomic_DNA"/>
</dbReference>
<organism evidence="10 11">
    <name type="scientific">Photorhabdus australis subsp. thailandensis</name>
    <dbReference type="NCBI Taxonomy" id="2805096"/>
    <lineage>
        <taxon>Bacteria</taxon>
        <taxon>Pseudomonadati</taxon>
        <taxon>Pseudomonadota</taxon>
        <taxon>Gammaproteobacteria</taxon>
        <taxon>Enterobacterales</taxon>
        <taxon>Morganellaceae</taxon>
        <taxon>Photorhabdus</taxon>
    </lineage>
</organism>
<keyword evidence="11" id="KW-1185">Reference proteome</keyword>
<comment type="caution">
    <text evidence="10">The sequence shown here is derived from an EMBL/GenBank/DDBJ whole genome shotgun (WGS) entry which is preliminary data.</text>
</comment>
<evidence type="ECO:0000256" key="6">
    <source>
        <dbReference type="ARBA" id="ARBA00022840"/>
    </source>
</evidence>
<dbReference type="Pfam" id="PF09179">
    <property type="entry name" value="TilS"/>
    <property type="match status" value="1"/>
</dbReference>
<dbReference type="InterPro" id="IPR015262">
    <property type="entry name" value="tRNA_Ile_lys_synt_subst-bd"/>
</dbReference>
<comment type="similarity">
    <text evidence="8">Belongs to the tRNA(Ile)-lysidine synthase family.</text>
</comment>
<dbReference type="SUPFAM" id="SSF52402">
    <property type="entry name" value="Adenine nucleotide alpha hydrolases-like"/>
    <property type="match status" value="1"/>
</dbReference>
<protein>
    <recommendedName>
        <fullName evidence="8">tRNA(Ile)-lysidine synthase</fullName>
        <ecNumber evidence="8">6.3.4.19</ecNumber>
    </recommendedName>
    <alternativeName>
        <fullName evidence="8">tRNA(Ile)-2-lysyl-cytidine synthase</fullName>
    </alternativeName>
    <alternativeName>
        <fullName evidence="8">tRNA(Ile)-lysidine synthetase</fullName>
    </alternativeName>
</protein>
<reference evidence="10 11" key="1">
    <citation type="submission" date="2015-12" db="EMBL/GenBank/DDBJ databases">
        <title>Genome comparisons provide insights into the role of secondary metabolites in the pathogenic phase of the Photorhabdus life cycle.</title>
        <authorList>
            <person name="Tobias N.J."/>
            <person name="Mishra B."/>
            <person name="Gupta D.K."/>
            <person name="Thines M."/>
            <person name="Stinear T.P."/>
            <person name="Bode H.B."/>
        </authorList>
    </citation>
    <scope>NUCLEOTIDE SEQUENCE [LARGE SCALE GENOMIC DNA]</scope>
    <source>
        <strain evidence="10 11">PB68.1</strain>
    </source>
</reference>
<dbReference type="Pfam" id="PF11734">
    <property type="entry name" value="TilS_C"/>
    <property type="match status" value="1"/>
</dbReference>
<dbReference type="EC" id="6.3.4.19" evidence="8"/>
<keyword evidence="2 8" id="KW-0963">Cytoplasm</keyword>
<dbReference type="InterPro" id="IPR012094">
    <property type="entry name" value="tRNA_Ile_lys_synt"/>
</dbReference>
<sequence>MTNIDERLFVTLAKQLGEHKKILVGFSGGLDSSVLLHLLVNWRNRYNQDIQLRAIHIHHGLNIKADQWVKHCQQICDDWQVEFFFEKVTIDARQKGIEAAARDARYQVFKRELQKDEILVTAQHLDDQAETFLLALKRGSGPAGLASMPSIAGFAETLLLRPLLGYSRNELEIYASEHGLNWIEDDSNQNDRYDRNFLRLHIMPLLNQRWPHFPQSVARSANLCGEQEQLLDELLNESLKKLIAEDGALAISPLDGYSEAKRNALLRRWLGYHGMKMPSREQLHRLWYEVALARTDAEPRLQFGQHDVRRYKQKLWLVPQLQPLRDIVLEWDICNTLILPDSLGKLNISDCGIKVRAPIDNERVTIRFGVQGMMSIVGRQHSRHSKKLWQEFGVAPWLRERIPLLYYNEQLMSALGIFVTKEGEVAEGQAILTIHWNKTLLE</sequence>
<feature type="domain" description="Lysidine-tRNA(Ile) synthetase C-terminal" evidence="9">
    <location>
        <begin position="364"/>
        <end position="436"/>
    </location>
</feature>
<dbReference type="Pfam" id="PF01171">
    <property type="entry name" value="ATP_bind_3"/>
    <property type="match status" value="1"/>
</dbReference>
<gene>
    <name evidence="8 10" type="primary">tilS</name>
    <name evidence="10" type="ORF">Ppb6_03800</name>
</gene>
<keyword evidence="5 8" id="KW-0547">Nucleotide-binding</keyword>
<dbReference type="SUPFAM" id="SSF56037">
    <property type="entry name" value="PheT/TilS domain"/>
    <property type="match status" value="1"/>
</dbReference>
<dbReference type="Gene3D" id="3.40.50.620">
    <property type="entry name" value="HUPs"/>
    <property type="match status" value="1"/>
</dbReference>
<dbReference type="NCBIfam" id="TIGR02432">
    <property type="entry name" value="lysidine_TilS_N"/>
    <property type="match status" value="1"/>
</dbReference>
<keyword evidence="6 8" id="KW-0067">ATP-binding</keyword>
<evidence type="ECO:0000259" key="9">
    <source>
        <dbReference type="SMART" id="SM00977"/>
    </source>
</evidence>
<dbReference type="InterPro" id="IPR011063">
    <property type="entry name" value="TilS/TtcA_N"/>
</dbReference>
<evidence type="ECO:0000313" key="11">
    <source>
        <dbReference type="Proteomes" id="UP000093476"/>
    </source>
</evidence>
<evidence type="ECO:0000256" key="4">
    <source>
        <dbReference type="ARBA" id="ARBA00022694"/>
    </source>
</evidence>
<dbReference type="InterPro" id="IPR012796">
    <property type="entry name" value="Lysidine-tRNA-synth_C"/>
</dbReference>
<dbReference type="NCBIfam" id="TIGR02433">
    <property type="entry name" value="lysidine_TilS_C"/>
    <property type="match status" value="1"/>
</dbReference>
<dbReference type="GO" id="GO:0005737">
    <property type="term" value="C:cytoplasm"/>
    <property type="evidence" value="ECO:0007669"/>
    <property type="project" value="UniProtKB-SubCell"/>
</dbReference>
<comment type="function">
    <text evidence="8">Ligates lysine onto the cytidine present at position 34 of the AUA codon-specific tRNA(Ile) that contains the anticodon CAU, in an ATP-dependent manner. Cytidine is converted to lysidine, thus changing the amino acid specificity of the tRNA from methionine to isoleucine.</text>
</comment>
<accession>A0A1C0TYF3</accession>
<keyword evidence="4 8" id="KW-0819">tRNA processing</keyword>
<dbReference type="CDD" id="cd01992">
    <property type="entry name" value="TilS_N"/>
    <property type="match status" value="1"/>
</dbReference>
<dbReference type="InterPro" id="IPR014729">
    <property type="entry name" value="Rossmann-like_a/b/a_fold"/>
</dbReference>
<dbReference type="PANTHER" id="PTHR43033">
    <property type="entry name" value="TRNA(ILE)-LYSIDINE SYNTHASE-RELATED"/>
    <property type="match status" value="1"/>
</dbReference>
<evidence type="ECO:0000256" key="3">
    <source>
        <dbReference type="ARBA" id="ARBA00022598"/>
    </source>
</evidence>
<dbReference type="SMART" id="SM00977">
    <property type="entry name" value="TilS_C"/>
    <property type="match status" value="1"/>
</dbReference>
<comment type="domain">
    <text evidence="8">The N-terminal region contains the highly conserved SGGXDS motif, predicted to be a P-loop motif involved in ATP binding.</text>
</comment>
<evidence type="ECO:0000256" key="7">
    <source>
        <dbReference type="ARBA" id="ARBA00048539"/>
    </source>
</evidence>
<name>A0A1C0TYF3_9GAMM</name>
<evidence type="ECO:0000256" key="5">
    <source>
        <dbReference type="ARBA" id="ARBA00022741"/>
    </source>
</evidence>
<evidence type="ECO:0000256" key="1">
    <source>
        <dbReference type="ARBA" id="ARBA00004496"/>
    </source>
</evidence>
<dbReference type="NCBIfam" id="NF007942">
    <property type="entry name" value="PRK10660.1"/>
    <property type="match status" value="1"/>
</dbReference>
<dbReference type="SUPFAM" id="SSF82829">
    <property type="entry name" value="MesJ substrate recognition domain-like"/>
    <property type="match status" value="1"/>
</dbReference>
<dbReference type="AlphaFoldDB" id="A0A1C0TYF3"/>
<dbReference type="GO" id="GO:0006400">
    <property type="term" value="P:tRNA modification"/>
    <property type="evidence" value="ECO:0007669"/>
    <property type="project" value="UniProtKB-UniRule"/>
</dbReference>
<feature type="binding site" evidence="8">
    <location>
        <begin position="27"/>
        <end position="32"/>
    </location>
    <ligand>
        <name>ATP</name>
        <dbReference type="ChEBI" id="CHEBI:30616"/>
    </ligand>
</feature>
<evidence type="ECO:0000256" key="2">
    <source>
        <dbReference type="ARBA" id="ARBA00022490"/>
    </source>
</evidence>
<evidence type="ECO:0000256" key="8">
    <source>
        <dbReference type="HAMAP-Rule" id="MF_01161"/>
    </source>
</evidence>
<proteinExistence type="inferred from homology"/>
<evidence type="ECO:0000313" key="10">
    <source>
        <dbReference type="EMBL" id="OCQ50704.1"/>
    </source>
</evidence>
<dbReference type="STRING" id="286156.Ppb6_03800"/>
<dbReference type="Gene3D" id="1.20.59.20">
    <property type="match status" value="1"/>
</dbReference>